<reference evidence="3 4" key="2">
    <citation type="journal article" date="2021" name="Curr. Genet.">
        <title>Genetic response to nitrogen starvation in the aggressive Eucalyptus foliar pathogen Teratosphaeria destructans.</title>
        <authorList>
            <person name="Havenga M."/>
            <person name="Wingfield B.D."/>
            <person name="Wingfield M.J."/>
            <person name="Dreyer L.L."/>
            <person name="Roets F."/>
            <person name="Aylward J."/>
        </authorList>
    </citation>
    <scope>NUCLEOTIDE SEQUENCE [LARGE SCALE GENOMIC DNA]</scope>
    <source>
        <strain evidence="3">CMW44962</strain>
    </source>
</reference>
<evidence type="ECO:0000313" key="4">
    <source>
        <dbReference type="Proteomes" id="UP001138500"/>
    </source>
</evidence>
<sequence>MPSQHWQQRRMASGGPSRPWPNGGSDSQSSSPSFSGSASDAEVESPFPVGNSFDHLIDWWVRQTFCVKWSFVFVCWLILFSTPSIIWYGTLAALRSLRSHSFPPSAPLPRQHHEHYAPQFQALHLPPIPAALDPFIQRVGFALPEHIFVWTTSSPCNPNPHARMGDLADPNGTTALLEHQRLLLGPHSDVGIAAWWKQYHNAVAQVDDESQRRWAEVMGKVGIMASCQDDEVAKDILNEQRRMSDEEEGWVGVEVEGVRQAHGWRCWWERAWINEKDGWEAVVQTDPGMKMREICQDMRRVERETRAPLQEISQRALANQRRILQRVQRHADAESQRLLDQVVLPALENTCTPTAPSTWTAWLFRRQQSRSTTAACATHLLQTLSNATVLGTRSPPSWVTEPDDPTGLGLGQAAAEKFYLRSPDRVFGWPIPSGEDVLENVVWDRQVTVRDELNGLAHEFAISVVAEMSAQAMQQALASWGSMCQNEVQSRGREWVFTPLPPRHPTESITADDEDSDFTPPTLVRRLLHYLSTIPAPFTSPRLHQRPPVTPSFSMNASLANHNDDGFHDFFGLLSPSNPGEADKEASPDKRGKLGQSQRFFYNALRNGSCDFVSQRPVGVPPLRPVHVPLAVSPPGSQHLISSAWAAAQHSVWRFWNEGVDVRWKMVGADMYSAGRESVQGRRVSLDLGRGVEIGAWRGCKVRREERKG</sequence>
<keyword evidence="4" id="KW-1185">Reference proteome</keyword>
<evidence type="ECO:0000313" key="3">
    <source>
        <dbReference type="EMBL" id="KAH9840398.1"/>
    </source>
</evidence>
<keyword evidence="2" id="KW-1133">Transmembrane helix</keyword>
<accession>A0A9W7SXQ8</accession>
<proteinExistence type="predicted"/>
<name>A0A9W7SXQ8_9PEZI</name>
<dbReference type="Proteomes" id="UP001138500">
    <property type="component" value="Unassembled WGS sequence"/>
</dbReference>
<feature type="compositionally biased region" description="Low complexity" evidence="1">
    <location>
        <begin position="23"/>
        <end position="39"/>
    </location>
</feature>
<feature type="transmembrane region" description="Helical" evidence="2">
    <location>
        <begin position="69"/>
        <end position="89"/>
    </location>
</feature>
<reference evidence="3 4" key="1">
    <citation type="journal article" date="2018" name="IMA Fungus">
        <title>IMA Genome-F 10: Nine draft genome sequences of Claviceps purpurea s.lat., including C. arundinis, C. humidiphila, and C. cf. spartinae, pseudomolecules for the pitch canker pathogen Fusarium circinatum, draft genome of Davidsoniella eucalypti, Grosmannia galeiformis, Quambalaria eucalypti, and Teratosphaeria destructans.</title>
        <authorList>
            <person name="Wingfield B.D."/>
            <person name="Liu M."/>
            <person name="Nguyen H.D."/>
            <person name="Lane F.A."/>
            <person name="Morgan S.W."/>
            <person name="De Vos L."/>
            <person name="Wilken P.M."/>
            <person name="Duong T.A."/>
            <person name="Aylward J."/>
            <person name="Coetzee M.P."/>
            <person name="Dadej K."/>
            <person name="De Beer Z.W."/>
            <person name="Findlay W."/>
            <person name="Havenga M."/>
            <person name="Kolarik M."/>
            <person name="Menzies J.G."/>
            <person name="Naidoo K."/>
            <person name="Pochopski O."/>
            <person name="Shoukouhi P."/>
            <person name="Santana Q.C."/>
            <person name="Seifert K.A."/>
            <person name="Soal N."/>
            <person name="Steenkamp E.T."/>
            <person name="Tatham C.T."/>
            <person name="van der Nest M.A."/>
            <person name="Wingfield M.J."/>
        </authorList>
    </citation>
    <scope>NUCLEOTIDE SEQUENCE [LARGE SCALE GENOMIC DNA]</scope>
    <source>
        <strain evidence="3">CMW44962</strain>
    </source>
</reference>
<dbReference type="AlphaFoldDB" id="A0A9W7SXQ8"/>
<keyword evidence="2" id="KW-0812">Transmembrane</keyword>
<protein>
    <submittedName>
        <fullName evidence="3">Uncharacterized protein</fullName>
    </submittedName>
</protein>
<feature type="region of interest" description="Disordered" evidence="1">
    <location>
        <begin position="1"/>
        <end position="42"/>
    </location>
</feature>
<evidence type="ECO:0000256" key="2">
    <source>
        <dbReference type="SAM" id="Phobius"/>
    </source>
</evidence>
<organism evidence="3 4">
    <name type="scientific">Teratosphaeria destructans</name>
    <dbReference type="NCBI Taxonomy" id="418781"/>
    <lineage>
        <taxon>Eukaryota</taxon>
        <taxon>Fungi</taxon>
        <taxon>Dikarya</taxon>
        <taxon>Ascomycota</taxon>
        <taxon>Pezizomycotina</taxon>
        <taxon>Dothideomycetes</taxon>
        <taxon>Dothideomycetidae</taxon>
        <taxon>Mycosphaerellales</taxon>
        <taxon>Teratosphaeriaceae</taxon>
        <taxon>Teratosphaeria</taxon>
    </lineage>
</organism>
<gene>
    <name evidence="3" type="ORF">Tdes44962_MAKER07944</name>
</gene>
<dbReference type="EMBL" id="RIBY02000569">
    <property type="protein sequence ID" value="KAH9840398.1"/>
    <property type="molecule type" value="Genomic_DNA"/>
</dbReference>
<keyword evidence="2" id="KW-0472">Membrane</keyword>
<comment type="caution">
    <text evidence="3">The sequence shown here is derived from an EMBL/GenBank/DDBJ whole genome shotgun (WGS) entry which is preliminary data.</text>
</comment>
<evidence type="ECO:0000256" key="1">
    <source>
        <dbReference type="SAM" id="MobiDB-lite"/>
    </source>
</evidence>